<evidence type="ECO:0000313" key="2">
    <source>
        <dbReference type="Proteomes" id="UP000094707"/>
    </source>
</evidence>
<sequence length="81" mass="9535">MEEEIKKAINELERDTALPGRFNFVHRAYFERIAYNKLKLLAFVEKSSRAALIRDLTSRGIREYEKEHGNLVELAREALKK</sequence>
<dbReference type="GeneID" id="30413230"/>
<keyword evidence="2" id="KW-1185">Reference proteome</keyword>
<dbReference type="OrthoDB" id="378235at2157"/>
<evidence type="ECO:0000313" key="1">
    <source>
        <dbReference type="EMBL" id="SCG86932.1"/>
    </source>
</evidence>
<gene>
    <name evidence="1" type="ORF">MCBB_PMCBBP0022</name>
</gene>
<protein>
    <submittedName>
        <fullName evidence="1">Uncharacterized protein</fullName>
    </submittedName>
</protein>
<reference evidence="1 2" key="1">
    <citation type="submission" date="2016-08" db="EMBL/GenBank/DDBJ databases">
        <authorList>
            <person name="Seilhamer J.J."/>
        </authorList>
    </citation>
    <scope>NUCLEOTIDE SEQUENCE [LARGE SCALE GENOMIC DNA]</scope>
    <source>
        <strain evidence="1">Buetzberg</strain>
        <plasmid evidence="2">Plasmid ii</plasmid>
    </source>
</reference>
<proteinExistence type="predicted"/>
<dbReference type="RefSeq" id="WP_071908119.1">
    <property type="nucleotide sequence ID" value="NZ_LT607757.1"/>
</dbReference>
<accession>A0A1D3L5S3</accession>
<organism evidence="1 2">
    <name type="scientific">Methanobacterium congolense</name>
    <dbReference type="NCBI Taxonomy" id="118062"/>
    <lineage>
        <taxon>Archaea</taxon>
        <taxon>Methanobacteriati</taxon>
        <taxon>Methanobacteriota</taxon>
        <taxon>Methanomada group</taxon>
        <taxon>Methanobacteria</taxon>
        <taxon>Methanobacteriales</taxon>
        <taxon>Methanobacteriaceae</taxon>
        <taxon>Methanobacterium</taxon>
    </lineage>
</organism>
<dbReference type="Proteomes" id="UP000094707">
    <property type="component" value="Plasmid II"/>
</dbReference>
<geneLocation type="plasmid" evidence="2">
    <name>ii</name>
</geneLocation>
<dbReference type="EMBL" id="LT607757">
    <property type="protein sequence ID" value="SCG86932.1"/>
    <property type="molecule type" value="Genomic_DNA"/>
</dbReference>
<dbReference type="AlphaFoldDB" id="A0A1D3L5S3"/>
<dbReference type="KEGG" id="mcub:MCBB_PMCBBP0022"/>
<name>A0A1D3L5S3_9EURY</name>